<evidence type="ECO:0000256" key="3">
    <source>
        <dbReference type="ARBA" id="ARBA00012438"/>
    </source>
</evidence>
<dbReference type="AlphaFoldDB" id="A0A0A0BR12"/>
<dbReference type="PANTHER" id="PTHR45436:SF5">
    <property type="entry name" value="SENSOR HISTIDINE KINASE TRCS"/>
    <property type="match status" value="1"/>
</dbReference>
<evidence type="ECO:0000259" key="12">
    <source>
        <dbReference type="PROSITE" id="PS50109"/>
    </source>
</evidence>
<dbReference type="SUPFAM" id="SSF47384">
    <property type="entry name" value="Homodimeric domain of signal transducing histidine kinase"/>
    <property type="match status" value="1"/>
</dbReference>
<dbReference type="InterPro" id="IPR036890">
    <property type="entry name" value="HATPase_C_sf"/>
</dbReference>
<gene>
    <name evidence="14" type="ORF">N868_13025</name>
</gene>
<dbReference type="EMBL" id="AXCY01000035">
    <property type="protein sequence ID" value="KGM10908.1"/>
    <property type="molecule type" value="Genomic_DNA"/>
</dbReference>
<keyword evidence="4" id="KW-0597">Phosphoprotein</keyword>
<dbReference type="FunFam" id="3.30.565.10:FF:000006">
    <property type="entry name" value="Sensor histidine kinase WalK"/>
    <property type="match status" value="1"/>
</dbReference>
<dbReference type="InterPro" id="IPR004358">
    <property type="entry name" value="Sig_transdc_His_kin-like_C"/>
</dbReference>
<dbReference type="CDD" id="cd06225">
    <property type="entry name" value="HAMP"/>
    <property type="match status" value="1"/>
</dbReference>
<evidence type="ECO:0000259" key="13">
    <source>
        <dbReference type="PROSITE" id="PS50885"/>
    </source>
</evidence>
<evidence type="ECO:0000256" key="1">
    <source>
        <dbReference type="ARBA" id="ARBA00000085"/>
    </source>
</evidence>
<dbReference type="InterPro" id="IPR005467">
    <property type="entry name" value="His_kinase_dom"/>
</dbReference>
<evidence type="ECO:0000256" key="10">
    <source>
        <dbReference type="ARBA" id="ARBA00023136"/>
    </source>
</evidence>
<evidence type="ECO:0000313" key="15">
    <source>
        <dbReference type="Proteomes" id="UP000029839"/>
    </source>
</evidence>
<protein>
    <recommendedName>
        <fullName evidence="3">histidine kinase</fullName>
        <ecNumber evidence="3">2.7.13.3</ecNumber>
    </recommendedName>
</protein>
<keyword evidence="6 11" id="KW-0812">Transmembrane</keyword>
<keyword evidence="15" id="KW-1185">Reference proteome</keyword>
<dbReference type="OrthoDB" id="9757990at2"/>
<dbReference type="SMART" id="SM00388">
    <property type="entry name" value="HisKA"/>
    <property type="match status" value="1"/>
</dbReference>
<organism evidence="14 15">
    <name type="scientific">Cellulomonas carbonis T26</name>
    <dbReference type="NCBI Taxonomy" id="947969"/>
    <lineage>
        <taxon>Bacteria</taxon>
        <taxon>Bacillati</taxon>
        <taxon>Actinomycetota</taxon>
        <taxon>Actinomycetes</taxon>
        <taxon>Micrococcales</taxon>
        <taxon>Cellulomonadaceae</taxon>
        <taxon>Cellulomonas</taxon>
    </lineage>
</organism>
<dbReference type="InterPro" id="IPR050428">
    <property type="entry name" value="TCS_sensor_his_kinase"/>
</dbReference>
<comment type="catalytic activity">
    <reaction evidence="1">
        <text>ATP + protein L-histidine = ADP + protein N-phospho-L-histidine.</text>
        <dbReference type="EC" id="2.7.13.3"/>
    </reaction>
</comment>
<accession>A0A0A0BR12</accession>
<comment type="caution">
    <text evidence="14">The sequence shown here is derived from an EMBL/GenBank/DDBJ whole genome shotgun (WGS) entry which is preliminary data.</text>
</comment>
<dbReference type="InterPro" id="IPR003660">
    <property type="entry name" value="HAMP_dom"/>
</dbReference>
<dbReference type="GO" id="GO:0005886">
    <property type="term" value="C:plasma membrane"/>
    <property type="evidence" value="ECO:0007669"/>
    <property type="project" value="UniProtKB-SubCell"/>
</dbReference>
<dbReference type="SUPFAM" id="SSF158472">
    <property type="entry name" value="HAMP domain-like"/>
    <property type="match status" value="1"/>
</dbReference>
<evidence type="ECO:0000256" key="6">
    <source>
        <dbReference type="ARBA" id="ARBA00022692"/>
    </source>
</evidence>
<evidence type="ECO:0000313" key="14">
    <source>
        <dbReference type="EMBL" id="KGM10908.1"/>
    </source>
</evidence>
<evidence type="ECO:0000256" key="11">
    <source>
        <dbReference type="SAM" id="Phobius"/>
    </source>
</evidence>
<dbReference type="SMART" id="SM00304">
    <property type="entry name" value="HAMP"/>
    <property type="match status" value="1"/>
</dbReference>
<dbReference type="InterPro" id="IPR003661">
    <property type="entry name" value="HisK_dim/P_dom"/>
</dbReference>
<keyword evidence="10 11" id="KW-0472">Membrane</keyword>
<feature type="domain" description="HAMP" evidence="13">
    <location>
        <begin position="91"/>
        <end position="144"/>
    </location>
</feature>
<dbReference type="Pfam" id="PF00512">
    <property type="entry name" value="HisKA"/>
    <property type="match status" value="1"/>
</dbReference>
<dbReference type="PANTHER" id="PTHR45436">
    <property type="entry name" value="SENSOR HISTIDINE KINASE YKOH"/>
    <property type="match status" value="1"/>
</dbReference>
<reference evidence="14 15" key="2">
    <citation type="journal article" date="2015" name="Stand. Genomic Sci.">
        <title>Draft genome sequence of Cellulomonas carbonis T26(T) and comparative analysis of six Cellulomonas genomes.</title>
        <authorList>
            <person name="Zhuang W."/>
            <person name="Zhang S."/>
            <person name="Xia X."/>
            <person name="Wang G."/>
        </authorList>
    </citation>
    <scope>NUCLEOTIDE SEQUENCE [LARGE SCALE GENOMIC DNA]</scope>
    <source>
        <strain evidence="14 15">T26</strain>
    </source>
</reference>
<reference evidence="14 15" key="1">
    <citation type="submission" date="2013-08" db="EMBL/GenBank/DDBJ databases">
        <title>Genome sequencing of Cellulomonas carbonis T26.</title>
        <authorList>
            <person name="Chen F."/>
            <person name="Li Y."/>
            <person name="Wang G."/>
        </authorList>
    </citation>
    <scope>NUCLEOTIDE SEQUENCE [LARGE SCALE GENOMIC DNA]</scope>
    <source>
        <strain evidence="14 15">T26</strain>
    </source>
</reference>
<dbReference type="Proteomes" id="UP000029839">
    <property type="component" value="Unassembled WGS sequence"/>
</dbReference>
<evidence type="ECO:0000256" key="8">
    <source>
        <dbReference type="ARBA" id="ARBA00022989"/>
    </source>
</evidence>
<dbReference type="GO" id="GO:0000155">
    <property type="term" value="F:phosphorelay sensor kinase activity"/>
    <property type="evidence" value="ECO:0007669"/>
    <property type="project" value="InterPro"/>
</dbReference>
<name>A0A0A0BR12_9CELL</name>
<keyword evidence="7 14" id="KW-0418">Kinase</keyword>
<dbReference type="InterPro" id="IPR036097">
    <property type="entry name" value="HisK_dim/P_sf"/>
</dbReference>
<keyword evidence="9" id="KW-0902">Two-component regulatory system</keyword>
<dbReference type="Gene3D" id="6.10.340.10">
    <property type="match status" value="1"/>
</dbReference>
<dbReference type="Gene3D" id="3.30.565.10">
    <property type="entry name" value="Histidine kinase-like ATPase, C-terminal domain"/>
    <property type="match status" value="1"/>
</dbReference>
<dbReference type="PRINTS" id="PR00344">
    <property type="entry name" value="BCTRLSENSOR"/>
</dbReference>
<keyword evidence="5" id="KW-0808">Transferase</keyword>
<dbReference type="PROSITE" id="PS50885">
    <property type="entry name" value="HAMP"/>
    <property type="match status" value="1"/>
</dbReference>
<dbReference type="Pfam" id="PF02518">
    <property type="entry name" value="HATPase_c"/>
    <property type="match status" value="1"/>
</dbReference>
<proteinExistence type="predicted"/>
<dbReference type="Gene3D" id="1.10.287.130">
    <property type="match status" value="1"/>
</dbReference>
<dbReference type="PROSITE" id="PS50109">
    <property type="entry name" value="HIS_KIN"/>
    <property type="match status" value="1"/>
</dbReference>
<dbReference type="Pfam" id="PF00672">
    <property type="entry name" value="HAMP"/>
    <property type="match status" value="1"/>
</dbReference>
<dbReference type="InterPro" id="IPR003594">
    <property type="entry name" value="HATPase_dom"/>
</dbReference>
<evidence type="ECO:0000256" key="9">
    <source>
        <dbReference type="ARBA" id="ARBA00023012"/>
    </source>
</evidence>
<feature type="domain" description="Histidine kinase" evidence="12">
    <location>
        <begin position="152"/>
        <end position="369"/>
    </location>
</feature>
<evidence type="ECO:0000256" key="5">
    <source>
        <dbReference type="ARBA" id="ARBA00022679"/>
    </source>
</evidence>
<dbReference type="EC" id="2.7.13.3" evidence="3"/>
<dbReference type="CDD" id="cd00082">
    <property type="entry name" value="HisKA"/>
    <property type="match status" value="1"/>
</dbReference>
<dbReference type="SUPFAM" id="SSF55874">
    <property type="entry name" value="ATPase domain of HSP90 chaperone/DNA topoisomerase II/histidine kinase"/>
    <property type="match status" value="1"/>
</dbReference>
<dbReference type="SMART" id="SM00387">
    <property type="entry name" value="HATPase_c"/>
    <property type="match status" value="1"/>
</dbReference>
<comment type="subcellular location">
    <subcellularLocation>
        <location evidence="2">Cell membrane</location>
    </subcellularLocation>
</comment>
<sequence>MIVVRGGGLGRRLLAALALVLATAALTAWLVAGAVGPYIFHDHLIYQGTRTSEEAVAHAEAAFRTASGLALSIALGTAVVAALTVSLVLTRRIGTSLAALTSAARQVAGGRYEARVPTPNMGREFEELVDAFNQMAARLASSERLRHRLLADVAHEVRTPVATLSAYLEGLEDGIKELTPETVALLRAQGTRLTKLSADLAAVTRAESGELQLSMVETSPAEVLRLAHLAGRDRAAAAGVDLGLDEPASALPPIVIDPDRIAQVLGNLVDNALRHTPAGGRVTLAAARVQDGVALTVEDTGGGIAAEHLPHIFERFYRADTARDRHSGGSGIGLAITKAIVEAHGGSVRAESPGRGRGSRFVVTLPLSAPKRTAR</sequence>
<evidence type="ECO:0000256" key="7">
    <source>
        <dbReference type="ARBA" id="ARBA00022777"/>
    </source>
</evidence>
<dbReference type="CDD" id="cd00075">
    <property type="entry name" value="HATPase"/>
    <property type="match status" value="1"/>
</dbReference>
<dbReference type="RefSeq" id="WP_043605776.1">
    <property type="nucleotide sequence ID" value="NZ_AXCY01000035.1"/>
</dbReference>
<keyword evidence="8 11" id="KW-1133">Transmembrane helix</keyword>
<feature type="transmembrane region" description="Helical" evidence="11">
    <location>
        <begin position="69"/>
        <end position="89"/>
    </location>
</feature>
<evidence type="ECO:0000256" key="4">
    <source>
        <dbReference type="ARBA" id="ARBA00022553"/>
    </source>
</evidence>
<evidence type="ECO:0000256" key="2">
    <source>
        <dbReference type="ARBA" id="ARBA00004236"/>
    </source>
</evidence>